<keyword evidence="1 3" id="KW-0808">Transferase</keyword>
<dbReference type="PANTHER" id="PTHR43007">
    <property type="entry name" value="2-PHOSPHO-L-LACTATE TRANSFERASE"/>
    <property type="match status" value="1"/>
</dbReference>
<organism evidence="3 4">
    <name type="scientific">Croceicoccus esteveae</name>
    <dbReference type="NCBI Taxonomy" id="3075597"/>
    <lineage>
        <taxon>Bacteria</taxon>
        <taxon>Pseudomonadati</taxon>
        <taxon>Pseudomonadota</taxon>
        <taxon>Alphaproteobacteria</taxon>
        <taxon>Sphingomonadales</taxon>
        <taxon>Erythrobacteraceae</taxon>
        <taxon>Croceicoccus</taxon>
    </lineage>
</organism>
<dbReference type="EMBL" id="JAVRHS010000006">
    <property type="protein sequence ID" value="MDT0576310.1"/>
    <property type="molecule type" value="Genomic_DNA"/>
</dbReference>
<dbReference type="Proteomes" id="UP001259803">
    <property type="component" value="Unassembled WGS sequence"/>
</dbReference>
<dbReference type="HAMAP" id="MF_01257">
    <property type="entry name" value="CofD"/>
    <property type="match status" value="1"/>
</dbReference>
<dbReference type="RefSeq" id="WP_311340888.1">
    <property type="nucleotide sequence ID" value="NZ_JAVRHS010000006.1"/>
</dbReference>
<dbReference type="Pfam" id="PF01933">
    <property type="entry name" value="CofD"/>
    <property type="match status" value="1"/>
</dbReference>
<proteinExistence type="inferred from homology"/>
<reference evidence="3 4" key="1">
    <citation type="submission" date="2023-09" db="EMBL/GenBank/DDBJ databases">
        <authorList>
            <person name="Rey-Velasco X."/>
        </authorList>
    </citation>
    <scope>NUCLEOTIDE SEQUENCE [LARGE SCALE GENOMIC DNA]</scope>
    <source>
        <strain evidence="3 4">F390</strain>
    </source>
</reference>
<dbReference type="InterPro" id="IPR038136">
    <property type="entry name" value="CofD-like_dom_sf"/>
</dbReference>
<protein>
    <submittedName>
        <fullName evidence="3">2-phospho-L-lactate transferase</fullName>
        <ecNumber evidence="3">2.7.8.28</ecNumber>
    </submittedName>
</protein>
<dbReference type="SUPFAM" id="SSF142338">
    <property type="entry name" value="CofD-like"/>
    <property type="match status" value="1"/>
</dbReference>
<evidence type="ECO:0000256" key="1">
    <source>
        <dbReference type="ARBA" id="ARBA00022679"/>
    </source>
</evidence>
<evidence type="ECO:0000256" key="2">
    <source>
        <dbReference type="ARBA" id="ARBA00022842"/>
    </source>
</evidence>
<dbReference type="InterPro" id="IPR010115">
    <property type="entry name" value="FbiA/CofD"/>
</dbReference>
<keyword evidence="4" id="KW-1185">Reference proteome</keyword>
<name>A0ABU2ZI78_9SPHN</name>
<comment type="caution">
    <text evidence="3">The sequence shown here is derived from an EMBL/GenBank/DDBJ whole genome shotgun (WGS) entry which is preliminary data.</text>
</comment>
<dbReference type="NCBIfam" id="TIGR01819">
    <property type="entry name" value="F420_cofD"/>
    <property type="match status" value="1"/>
</dbReference>
<evidence type="ECO:0000313" key="3">
    <source>
        <dbReference type="EMBL" id="MDT0576310.1"/>
    </source>
</evidence>
<dbReference type="EC" id="2.7.8.28" evidence="3"/>
<dbReference type="GO" id="GO:0043743">
    <property type="term" value="F:LPPG:FO 2-phospho-L-lactate transferase activity"/>
    <property type="evidence" value="ECO:0007669"/>
    <property type="project" value="UniProtKB-EC"/>
</dbReference>
<evidence type="ECO:0000313" key="4">
    <source>
        <dbReference type="Proteomes" id="UP001259803"/>
    </source>
</evidence>
<dbReference type="CDD" id="cd07186">
    <property type="entry name" value="CofD_like"/>
    <property type="match status" value="1"/>
</dbReference>
<gene>
    <name evidence="3" type="primary">cofD</name>
    <name evidence="3" type="ORF">RM533_08930</name>
</gene>
<dbReference type="PANTHER" id="PTHR43007:SF1">
    <property type="entry name" value="2-PHOSPHO-L-LACTATE TRANSFERASE"/>
    <property type="match status" value="1"/>
</dbReference>
<dbReference type="InterPro" id="IPR002882">
    <property type="entry name" value="CofD"/>
</dbReference>
<dbReference type="Gene3D" id="1.10.8.240">
    <property type="entry name" value="CofD-like domain"/>
    <property type="match status" value="1"/>
</dbReference>
<dbReference type="Gene3D" id="3.40.50.10680">
    <property type="entry name" value="CofD-like domains"/>
    <property type="match status" value="1"/>
</dbReference>
<accession>A0ABU2ZI78</accession>
<sequence>MKDRVVVLTGGVGGAKLVKGLQQVVPGPQLAAIVNTGDDFEHLGLPVSPDIDTLLYTLADLANTQLGWGREGETWSFMEAIRSLDGEDWFSLGDGDLALHVLRRVAKEAGRPLSAITQDFARQWGLELSILPMSDDPVATWLETDAGSLPFQRYFVQQRCEPRISAIRFEGAASAVPAPGVVEAIATADIILLAPSNPWLSVDPLLAVPGLRNALETRQAPLVAVSPLVGGKAVKGPTAKLMNELGLAVTNQSIADHYGSLVDGMVIHEGDASPPGPPVLVTNTLMTSDEDRRRVALVAIDLARQLRH</sequence>
<keyword evidence="2" id="KW-0460">Magnesium</keyword>